<dbReference type="EMBL" id="JBBKZV010000002">
    <property type="protein sequence ID" value="MEJ8821196.1"/>
    <property type="molecule type" value="Genomic_DNA"/>
</dbReference>
<dbReference type="GO" id="GO:0051213">
    <property type="term" value="F:dioxygenase activity"/>
    <property type="evidence" value="ECO:0007669"/>
    <property type="project" value="UniProtKB-KW"/>
</dbReference>
<reference evidence="1 2" key="1">
    <citation type="submission" date="2024-03" db="EMBL/GenBank/DDBJ databases">
        <title>Novel species of the genus Variovorax.</title>
        <authorList>
            <person name="Liu Q."/>
            <person name="Xin Y.-H."/>
        </authorList>
    </citation>
    <scope>NUCLEOTIDE SEQUENCE [LARGE SCALE GENOMIC DNA]</scope>
    <source>
        <strain evidence="1 2">KACC 18501</strain>
    </source>
</reference>
<keyword evidence="2" id="KW-1185">Reference proteome</keyword>
<name>A0ABU8VW06_9BURK</name>
<dbReference type="SUPFAM" id="SSF51197">
    <property type="entry name" value="Clavaminate synthase-like"/>
    <property type="match status" value="1"/>
</dbReference>
<proteinExistence type="predicted"/>
<dbReference type="PANTHER" id="PTHR20883">
    <property type="entry name" value="PHYTANOYL-COA DIOXYGENASE DOMAIN CONTAINING 1"/>
    <property type="match status" value="1"/>
</dbReference>
<dbReference type="InterPro" id="IPR008775">
    <property type="entry name" value="Phytyl_CoA_dOase-like"/>
</dbReference>
<dbReference type="PANTHER" id="PTHR20883:SF49">
    <property type="entry name" value="PHYTANOYL-COA DIOXYGENASE"/>
    <property type="match status" value="1"/>
</dbReference>
<organism evidence="1 2">
    <name type="scientific">Variovorax humicola</name>
    <dbReference type="NCBI Taxonomy" id="1769758"/>
    <lineage>
        <taxon>Bacteria</taxon>
        <taxon>Pseudomonadati</taxon>
        <taxon>Pseudomonadota</taxon>
        <taxon>Betaproteobacteria</taxon>
        <taxon>Burkholderiales</taxon>
        <taxon>Comamonadaceae</taxon>
        <taxon>Variovorax</taxon>
    </lineage>
</organism>
<dbReference type="Pfam" id="PF05721">
    <property type="entry name" value="PhyH"/>
    <property type="match status" value="1"/>
</dbReference>
<dbReference type="Gene3D" id="2.60.120.620">
    <property type="entry name" value="q2cbj1_9rhob like domain"/>
    <property type="match status" value="1"/>
</dbReference>
<keyword evidence="1" id="KW-0560">Oxidoreductase</keyword>
<sequence>MTEQQTTFERDGVVRIPAALTGHWLDEARKCFEWSIAHPGPRSSNYTKGDSGTFYVDTGNPEAFDGYATFLERAPLKDRVREAMGTRELWFAFEQVFFKEGGAEKAQRTAWHQDTSYLSFDGPHLAVLWMSFDPVPRESALEFVRGSHKGPLYEQRGVATTGLPTVPRIEDARDRFDILGWATEPGDALMFHPSILHGGGPTRSGQRRRTLSLRFFGDKAFYLQRQFGKDTPECFRELRLENGQPFRGEAFRALP</sequence>
<protein>
    <submittedName>
        <fullName evidence="1">Phytanoyl-CoA dioxygenase family protein</fullName>
    </submittedName>
</protein>
<accession>A0ABU8VW06</accession>
<keyword evidence="1" id="KW-0223">Dioxygenase</keyword>
<dbReference type="Proteomes" id="UP001363010">
    <property type="component" value="Unassembled WGS sequence"/>
</dbReference>
<gene>
    <name evidence="1" type="ORF">WKW80_03975</name>
</gene>
<comment type="caution">
    <text evidence="1">The sequence shown here is derived from an EMBL/GenBank/DDBJ whole genome shotgun (WGS) entry which is preliminary data.</text>
</comment>
<evidence type="ECO:0000313" key="2">
    <source>
        <dbReference type="Proteomes" id="UP001363010"/>
    </source>
</evidence>
<dbReference type="RefSeq" id="WP_340362255.1">
    <property type="nucleotide sequence ID" value="NZ_JBBKZV010000002.1"/>
</dbReference>
<evidence type="ECO:0000313" key="1">
    <source>
        <dbReference type="EMBL" id="MEJ8821196.1"/>
    </source>
</evidence>